<keyword evidence="1" id="KW-0472">Membrane</keyword>
<protein>
    <submittedName>
        <fullName evidence="2">PAS domain-containing sensor histidine kinase</fullName>
    </submittedName>
</protein>
<evidence type="ECO:0000313" key="3">
    <source>
        <dbReference type="Proteomes" id="UP000553059"/>
    </source>
</evidence>
<gene>
    <name evidence="2" type="ORF">GX523_16820</name>
</gene>
<feature type="transmembrane region" description="Helical" evidence="1">
    <location>
        <begin position="174"/>
        <end position="195"/>
    </location>
</feature>
<dbReference type="AlphaFoldDB" id="A0A7C6Z6M1"/>
<feature type="non-terminal residue" evidence="2">
    <location>
        <position position="226"/>
    </location>
</feature>
<dbReference type="GO" id="GO:0016301">
    <property type="term" value="F:kinase activity"/>
    <property type="evidence" value="ECO:0007669"/>
    <property type="project" value="UniProtKB-KW"/>
</dbReference>
<evidence type="ECO:0000313" key="2">
    <source>
        <dbReference type="EMBL" id="HHY28366.1"/>
    </source>
</evidence>
<reference evidence="2 3" key="1">
    <citation type="journal article" date="2020" name="Biotechnol. Biofuels">
        <title>New insights from the biogas microbiome by comprehensive genome-resolved metagenomics of nearly 1600 species originating from multiple anaerobic digesters.</title>
        <authorList>
            <person name="Campanaro S."/>
            <person name="Treu L."/>
            <person name="Rodriguez-R L.M."/>
            <person name="Kovalovszki A."/>
            <person name="Ziels R.M."/>
            <person name="Maus I."/>
            <person name="Zhu X."/>
            <person name="Kougias P.G."/>
            <person name="Basile A."/>
            <person name="Luo G."/>
            <person name="Schluter A."/>
            <person name="Konstantinidis K.T."/>
            <person name="Angelidaki I."/>
        </authorList>
    </citation>
    <scope>NUCLEOTIDE SEQUENCE [LARGE SCALE GENOMIC DNA]</scope>
    <source>
        <strain evidence="2">AS05jafATM_4</strain>
    </source>
</reference>
<sequence length="226" mass="26194">MNRVFLKKSIIQSTLFSITISIFMITMVLILFFGKTFWEKESIKLEYDLLTIALDVKQTIDSNWHIIPFRQDDVNAPPRTQQMIKLDEAIRPLLQEKHPYSVAYYDLALDRMVSEGKQIESVEEVVVDLHGTSKIKVLDYDHITLVSVPVFLEKDVKGYVWAYATKSEFELGPFTGYSISFSLLFLSLGIIIILIQKFMKEIQHQLEEFSESIVHPEANLSWNFHG</sequence>
<keyword evidence="1" id="KW-0812">Transmembrane</keyword>
<name>A0A7C6Z6M1_9FIRM</name>
<dbReference type="EMBL" id="DUTF01000357">
    <property type="protein sequence ID" value="HHY28366.1"/>
    <property type="molecule type" value="Genomic_DNA"/>
</dbReference>
<evidence type="ECO:0000256" key="1">
    <source>
        <dbReference type="SAM" id="Phobius"/>
    </source>
</evidence>
<feature type="transmembrane region" description="Helical" evidence="1">
    <location>
        <begin position="12"/>
        <end position="33"/>
    </location>
</feature>
<keyword evidence="2" id="KW-0418">Kinase</keyword>
<proteinExistence type="predicted"/>
<keyword evidence="2" id="KW-0808">Transferase</keyword>
<accession>A0A7C6Z6M1</accession>
<organism evidence="2 3">
    <name type="scientific">Desulfitobacterium dehalogenans</name>
    <dbReference type="NCBI Taxonomy" id="36854"/>
    <lineage>
        <taxon>Bacteria</taxon>
        <taxon>Bacillati</taxon>
        <taxon>Bacillota</taxon>
        <taxon>Clostridia</taxon>
        <taxon>Eubacteriales</taxon>
        <taxon>Desulfitobacteriaceae</taxon>
        <taxon>Desulfitobacterium</taxon>
    </lineage>
</organism>
<keyword evidence="1" id="KW-1133">Transmembrane helix</keyword>
<dbReference type="Proteomes" id="UP000553059">
    <property type="component" value="Unassembled WGS sequence"/>
</dbReference>
<comment type="caution">
    <text evidence="2">The sequence shown here is derived from an EMBL/GenBank/DDBJ whole genome shotgun (WGS) entry which is preliminary data.</text>
</comment>